<dbReference type="PANTHER" id="PTHR42756">
    <property type="entry name" value="TRANSCRIPTIONAL REGULATOR, MARR"/>
    <property type="match status" value="1"/>
</dbReference>
<sequence length="167" mass="19417">MNRVRETVNGLLVEVFNHILFIEEQYMKHQGVTLSMTEVHILENVEKSETKTLGDVARLQMVTPGTLSVAVNSLVRKGYIMKCKDLQDKRVVRLLLSAKANEVLRIHHQFHEEMVDSCIVDLELEKEEVMIESLEKILNYFRSELEKNEKPKRRPASRKKVKTEDQG</sequence>
<gene>
    <name evidence="6" type="ORF">DWY25_06230</name>
</gene>
<evidence type="ECO:0000256" key="1">
    <source>
        <dbReference type="ARBA" id="ARBA00023015"/>
    </source>
</evidence>
<dbReference type="EMBL" id="QRUP01000006">
    <property type="protein sequence ID" value="RGR75017.1"/>
    <property type="molecule type" value="Genomic_DNA"/>
</dbReference>
<reference evidence="6 7" key="1">
    <citation type="submission" date="2018-08" db="EMBL/GenBank/DDBJ databases">
        <title>A genome reference for cultivated species of the human gut microbiota.</title>
        <authorList>
            <person name="Zou Y."/>
            <person name="Xue W."/>
            <person name="Luo G."/>
        </authorList>
    </citation>
    <scope>NUCLEOTIDE SEQUENCE [LARGE SCALE GENOMIC DNA]</scope>
    <source>
        <strain evidence="6 7">AF24-29</strain>
    </source>
</reference>
<dbReference type="InterPro" id="IPR036390">
    <property type="entry name" value="WH_DNA-bd_sf"/>
</dbReference>
<evidence type="ECO:0000256" key="4">
    <source>
        <dbReference type="SAM" id="MobiDB-lite"/>
    </source>
</evidence>
<keyword evidence="1" id="KW-0805">Transcription regulation</keyword>
<feature type="compositionally biased region" description="Basic residues" evidence="4">
    <location>
        <begin position="150"/>
        <end position="161"/>
    </location>
</feature>
<evidence type="ECO:0000259" key="5">
    <source>
        <dbReference type="PROSITE" id="PS50995"/>
    </source>
</evidence>
<comment type="caution">
    <text evidence="6">The sequence shown here is derived from an EMBL/GenBank/DDBJ whole genome shotgun (WGS) entry which is preliminary data.</text>
</comment>
<organism evidence="6 7">
    <name type="scientific">Holdemania filiformis</name>
    <dbReference type="NCBI Taxonomy" id="61171"/>
    <lineage>
        <taxon>Bacteria</taxon>
        <taxon>Bacillati</taxon>
        <taxon>Bacillota</taxon>
        <taxon>Erysipelotrichia</taxon>
        <taxon>Erysipelotrichales</taxon>
        <taxon>Erysipelotrichaceae</taxon>
        <taxon>Holdemania</taxon>
    </lineage>
</organism>
<dbReference type="AlphaFoldDB" id="A0A412G3D0"/>
<dbReference type="GO" id="GO:0003700">
    <property type="term" value="F:DNA-binding transcription factor activity"/>
    <property type="evidence" value="ECO:0007669"/>
    <property type="project" value="InterPro"/>
</dbReference>
<name>A0A412G3D0_9FIRM</name>
<dbReference type="PANTHER" id="PTHR42756:SF1">
    <property type="entry name" value="TRANSCRIPTIONAL REPRESSOR OF EMRAB OPERON"/>
    <property type="match status" value="1"/>
</dbReference>
<dbReference type="Pfam" id="PF01047">
    <property type="entry name" value="MarR"/>
    <property type="match status" value="1"/>
</dbReference>
<dbReference type="SUPFAM" id="SSF46785">
    <property type="entry name" value="Winged helix' DNA-binding domain"/>
    <property type="match status" value="1"/>
</dbReference>
<dbReference type="RefSeq" id="WP_117894513.1">
    <property type="nucleotide sequence ID" value="NZ_CABJCV010000006.1"/>
</dbReference>
<dbReference type="SMART" id="SM00347">
    <property type="entry name" value="HTH_MARR"/>
    <property type="match status" value="1"/>
</dbReference>
<evidence type="ECO:0000313" key="6">
    <source>
        <dbReference type="EMBL" id="RGR75017.1"/>
    </source>
</evidence>
<dbReference type="InterPro" id="IPR000835">
    <property type="entry name" value="HTH_MarR-typ"/>
</dbReference>
<keyword evidence="2" id="KW-0238">DNA-binding</keyword>
<feature type="region of interest" description="Disordered" evidence="4">
    <location>
        <begin position="147"/>
        <end position="167"/>
    </location>
</feature>
<dbReference type="InterPro" id="IPR036388">
    <property type="entry name" value="WH-like_DNA-bd_sf"/>
</dbReference>
<dbReference type="Proteomes" id="UP000284178">
    <property type="component" value="Unassembled WGS sequence"/>
</dbReference>
<accession>A0A412G3D0</accession>
<dbReference type="InterPro" id="IPR023187">
    <property type="entry name" value="Tscrpt_reg_MarR-type_CS"/>
</dbReference>
<dbReference type="PROSITE" id="PS01117">
    <property type="entry name" value="HTH_MARR_1"/>
    <property type="match status" value="1"/>
</dbReference>
<evidence type="ECO:0000313" key="7">
    <source>
        <dbReference type="Proteomes" id="UP000284178"/>
    </source>
</evidence>
<protein>
    <submittedName>
        <fullName evidence="6">MarR family transcriptional regulator</fullName>
    </submittedName>
</protein>
<dbReference type="Gene3D" id="1.10.10.10">
    <property type="entry name" value="Winged helix-like DNA-binding domain superfamily/Winged helix DNA-binding domain"/>
    <property type="match status" value="1"/>
</dbReference>
<dbReference type="GeneID" id="83015001"/>
<feature type="domain" description="HTH marR-type" evidence="5">
    <location>
        <begin position="1"/>
        <end position="139"/>
    </location>
</feature>
<proteinExistence type="predicted"/>
<keyword evidence="7" id="KW-1185">Reference proteome</keyword>
<dbReference type="GO" id="GO:0003677">
    <property type="term" value="F:DNA binding"/>
    <property type="evidence" value="ECO:0007669"/>
    <property type="project" value="UniProtKB-KW"/>
</dbReference>
<dbReference type="PROSITE" id="PS50995">
    <property type="entry name" value="HTH_MARR_2"/>
    <property type="match status" value="1"/>
</dbReference>
<evidence type="ECO:0000256" key="2">
    <source>
        <dbReference type="ARBA" id="ARBA00023125"/>
    </source>
</evidence>
<keyword evidence="3" id="KW-0804">Transcription</keyword>
<evidence type="ECO:0000256" key="3">
    <source>
        <dbReference type="ARBA" id="ARBA00023163"/>
    </source>
</evidence>